<organism evidence="1 2">
    <name type="scientific">Bauhinia variegata</name>
    <name type="common">Purple orchid tree</name>
    <name type="synonym">Phanera variegata</name>
    <dbReference type="NCBI Taxonomy" id="167791"/>
    <lineage>
        <taxon>Eukaryota</taxon>
        <taxon>Viridiplantae</taxon>
        <taxon>Streptophyta</taxon>
        <taxon>Embryophyta</taxon>
        <taxon>Tracheophyta</taxon>
        <taxon>Spermatophyta</taxon>
        <taxon>Magnoliopsida</taxon>
        <taxon>eudicotyledons</taxon>
        <taxon>Gunneridae</taxon>
        <taxon>Pentapetalae</taxon>
        <taxon>rosids</taxon>
        <taxon>fabids</taxon>
        <taxon>Fabales</taxon>
        <taxon>Fabaceae</taxon>
        <taxon>Cercidoideae</taxon>
        <taxon>Cercideae</taxon>
        <taxon>Bauhiniinae</taxon>
        <taxon>Bauhinia</taxon>
    </lineage>
</organism>
<evidence type="ECO:0000313" key="1">
    <source>
        <dbReference type="EMBL" id="KAI4297346.1"/>
    </source>
</evidence>
<sequence>MTSKTNMVHHSSHNKRQRVRNENPSKPNVNLVEGNDLIVVVVSQALFVANVKEWVVDSGATMHICATQK</sequence>
<dbReference type="Proteomes" id="UP000828941">
    <property type="component" value="Chromosome 14"/>
</dbReference>
<keyword evidence="2" id="KW-1185">Reference proteome</keyword>
<comment type="caution">
    <text evidence="1">The sequence shown here is derived from an EMBL/GenBank/DDBJ whole genome shotgun (WGS) entry which is preliminary data.</text>
</comment>
<name>A0ACB9KJK5_BAUVA</name>
<evidence type="ECO:0000313" key="2">
    <source>
        <dbReference type="Proteomes" id="UP000828941"/>
    </source>
</evidence>
<reference evidence="1 2" key="1">
    <citation type="journal article" date="2022" name="DNA Res.">
        <title>Chromosomal-level genome assembly of the orchid tree Bauhinia variegata (Leguminosae; Cercidoideae) supports the allotetraploid origin hypothesis of Bauhinia.</title>
        <authorList>
            <person name="Zhong Y."/>
            <person name="Chen Y."/>
            <person name="Zheng D."/>
            <person name="Pang J."/>
            <person name="Liu Y."/>
            <person name="Luo S."/>
            <person name="Meng S."/>
            <person name="Qian L."/>
            <person name="Wei D."/>
            <person name="Dai S."/>
            <person name="Zhou R."/>
        </authorList>
    </citation>
    <scope>NUCLEOTIDE SEQUENCE [LARGE SCALE GENOMIC DNA]</scope>
    <source>
        <strain evidence="1">BV-YZ2020</strain>
    </source>
</reference>
<protein>
    <submittedName>
        <fullName evidence="1">Uncharacterized protein</fullName>
    </submittedName>
</protein>
<proteinExistence type="predicted"/>
<dbReference type="EMBL" id="CM039439">
    <property type="protein sequence ID" value="KAI4297346.1"/>
    <property type="molecule type" value="Genomic_DNA"/>
</dbReference>
<accession>A0ACB9KJK5</accession>
<gene>
    <name evidence="1" type="ORF">L6164_037241</name>
</gene>